<dbReference type="Pfam" id="PF03328">
    <property type="entry name" value="HpcH_HpaI"/>
    <property type="match status" value="1"/>
</dbReference>
<dbReference type="GO" id="GO:0016832">
    <property type="term" value="F:aldehyde-lyase activity"/>
    <property type="evidence" value="ECO:0007669"/>
    <property type="project" value="TreeGrafter"/>
</dbReference>
<dbReference type="GO" id="GO:0005737">
    <property type="term" value="C:cytoplasm"/>
    <property type="evidence" value="ECO:0007669"/>
    <property type="project" value="TreeGrafter"/>
</dbReference>
<evidence type="ECO:0000256" key="1">
    <source>
        <dbReference type="ARBA" id="ARBA00005568"/>
    </source>
</evidence>
<dbReference type="Proteomes" id="UP000237003">
    <property type="component" value="Unassembled WGS sequence"/>
</dbReference>
<dbReference type="EMBL" id="PQLX01000005">
    <property type="protein sequence ID" value="POU64690.1"/>
    <property type="molecule type" value="Genomic_DNA"/>
</dbReference>
<dbReference type="SUPFAM" id="SSF51621">
    <property type="entry name" value="Phosphoenolpyruvate/pyruvate domain"/>
    <property type="match status" value="1"/>
</dbReference>
<dbReference type="AlphaFoldDB" id="A0A2S4RWF7"/>
<accession>A0A2S4RWF7</accession>
<proteinExistence type="inferred from homology"/>
<keyword evidence="2" id="KW-0479">Metal-binding</keyword>
<reference evidence="5 6" key="1">
    <citation type="submission" date="2018-01" db="EMBL/GenBank/DDBJ databases">
        <title>Complete genome sequences of 14 Citrobacter spp. isolated from plant in Canada.</title>
        <authorList>
            <person name="Bhandare S.G."/>
            <person name="Colavecchio A."/>
            <person name="Jeukens J."/>
            <person name="Emond-Rheault J.-G."/>
            <person name="Freschi L."/>
            <person name="Hamel J."/>
            <person name="Kukavica-Ibrulj I."/>
            <person name="Levesque R."/>
            <person name="Goodridge L."/>
        </authorList>
    </citation>
    <scope>NUCLEOTIDE SEQUENCE [LARGE SCALE GENOMIC DNA]</scope>
    <source>
        <strain evidence="5 6">S1285</strain>
    </source>
</reference>
<dbReference type="PANTHER" id="PTHR30502">
    <property type="entry name" value="2-KETO-3-DEOXY-L-RHAMNONATE ALDOLASE"/>
    <property type="match status" value="1"/>
</dbReference>
<gene>
    <name evidence="5" type="ORF">C3430_16095</name>
</gene>
<protein>
    <submittedName>
        <fullName evidence="5">2-dehydro-3-deoxyglucarate aldolase</fullName>
    </submittedName>
</protein>
<sequence length="253" mass="27728">MRFPDFKQRLREGPLHGCFVTFPSAALTEFTAAMGFDFVLIDNEHGNMNPETVEDMVRASHSQQVPCLVRVPYNRAEYTRKALDFGADGVQVPLINTVEDAHLASRPTLFPPQGDRGVAFLPRAANYGMCTDKARYLTEANASRILSVHIETVEAVDNLDDILAAGLADVYFVGPGDLAVSMGYGHDLNHRDVLDTIERCIRKIAASGNIAGTYVGTPERAAEAISWGAHYLVTAITPHMVNGAKHYLQIKNN</sequence>
<feature type="domain" description="HpcH/HpaI aldolase/citrate lyase" evidence="4">
    <location>
        <begin position="17"/>
        <end position="233"/>
    </location>
</feature>
<evidence type="ECO:0000313" key="6">
    <source>
        <dbReference type="Proteomes" id="UP000237003"/>
    </source>
</evidence>
<dbReference type="Gene3D" id="3.20.20.60">
    <property type="entry name" value="Phosphoenolpyruvate-binding domains"/>
    <property type="match status" value="1"/>
</dbReference>
<comment type="similarity">
    <text evidence="1">Belongs to the HpcH/HpaI aldolase family.</text>
</comment>
<evidence type="ECO:0000256" key="2">
    <source>
        <dbReference type="ARBA" id="ARBA00022723"/>
    </source>
</evidence>
<organism evidence="5 6">
    <name type="scientific">Citrobacter amalonaticus</name>
    <dbReference type="NCBI Taxonomy" id="35703"/>
    <lineage>
        <taxon>Bacteria</taxon>
        <taxon>Pseudomonadati</taxon>
        <taxon>Pseudomonadota</taxon>
        <taxon>Gammaproteobacteria</taxon>
        <taxon>Enterobacterales</taxon>
        <taxon>Enterobacteriaceae</taxon>
        <taxon>Citrobacter</taxon>
    </lineage>
</organism>
<evidence type="ECO:0000259" key="4">
    <source>
        <dbReference type="Pfam" id="PF03328"/>
    </source>
</evidence>
<name>A0A2S4RWF7_CITAM</name>
<dbReference type="InterPro" id="IPR050251">
    <property type="entry name" value="HpcH-HpaI_aldolase"/>
</dbReference>
<dbReference type="InterPro" id="IPR040442">
    <property type="entry name" value="Pyrv_kinase-like_dom_sf"/>
</dbReference>
<evidence type="ECO:0000256" key="3">
    <source>
        <dbReference type="ARBA" id="ARBA00023239"/>
    </source>
</evidence>
<dbReference type="PANTHER" id="PTHR30502:SF0">
    <property type="entry name" value="PHOSPHOENOLPYRUVATE CARBOXYLASE FAMILY PROTEIN"/>
    <property type="match status" value="1"/>
</dbReference>
<dbReference type="GO" id="GO:0046872">
    <property type="term" value="F:metal ion binding"/>
    <property type="evidence" value="ECO:0007669"/>
    <property type="project" value="UniProtKB-KW"/>
</dbReference>
<dbReference type="InterPro" id="IPR005000">
    <property type="entry name" value="Aldolase/citrate-lyase_domain"/>
</dbReference>
<evidence type="ECO:0000313" key="5">
    <source>
        <dbReference type="EMBL" id="POU64690.1"/>
    </source>
</evidence>
<comment type="caution">
    <text evidence="5">The sequence shown here is derived from an EMBL/GenBank/DDBJ whole genome shotgun (WGS) entry which is preliminary data.</text>
</comment>
<keyword evidence="3" id="KW-0456">Lyase</keyword>
<dbReference type="OrthoDB" id="86160at2"/>
<dbReference type="InterPro" id="IPR015813">
    <property type="entry name" value="Pyrv/PenolPyrv_kinase-like_dom"/>
</dbReference>